<dbReference type="InterPro" id="IPR036322">
    <property type="entry name" value="WD40_repeat_dom_sf"/>
</dbReference>
<dbReference type="PROSITE" id="PS50082">
    <property type="entry name" value="WD_REPEATS_2"/>
    <property type="match status" value="1"/>
</dbReference>
<evidence type="ECO:0000256" key="2">
    <source>
        <dbReference type="ARBA" id="ARBA00022737"/>
    </source>
</evidence>
<name>X6LC88_RETFI</name>
<organism evidence="4 5">
    <name type="scientific">Reticulomyxa filosa</name>
    <dbReference type="NCBI Taxonomy" id="46433"/>
    <lineage>
        <taxon>Eukaryota</taxon>
        <taxon>Sar</taxon>
        <taxon>Rhizaria</taxon>
        <taxon>Retaria</taxon>
        <taxon>Foraminifera</taxon>
        <taxon>Monothalamids</taxon>
        <taxon>Reticulomyxidae</taxon>
        <taxon>Reticulomyxa</taxon>
    </lineage>
</organism>
<sequence length="108" mass="12558">IQVFYGHKDVVWSVEYSPFVIKNNIGNSNVIYSGSGDNTIRFWDVRLNKKELYVIEGSDKDDEILCLKVVSLKKKSKDDCGIHLYYGSIYGQIYKIFHLLTDQKNNKF</sequence>
<keyword evidence="1 3" id="KW-0853">WD repeat</keyword>
<dbReference type="OrthoDB" id="1930760at2759"/>
<dbReference type="SMART" id="SM00320">
    <property type="entry name" value="WD40"/>
    <property type="match status" value="1"/>
</dbReference>
<dbReference type="InterPro" id="IPR019775">
    <property type="entry name" value="WD40_repeat_CS"/>
</dbReference>
<keyword evidence="5" id="KW-1185">Reference proteome</keyword>
<dbReference type="InterPro" id="IPR001680">
    <property type="entry name" value="WD40_rpt"/>
</dbReference>
<feature type="repeat" description="WD" evidence="3">
    <location>
        <begin position="4"/>
        <end position="46"/>
    </location>
</feature>
<dbReference type="Pfam" id="PF00400">
    <property type="entry name" value="WD40"/>
    <property type="match status" value="1"/>
</dbReference>
<accession>X6LC88</accession>
<dbReference type="Gene3D" id="2.130.10.10">
    <property type="entry name" value="YVTN repeat-like/Quinoprotein amine dehydrogenase"/>
    <property type="match status" value="1"/>
</dbReference>
<evidence type="ECO:0000256" key="1">
    <source>
        <dbReference type="ARBA" id="ARBA00022574"/>
    </source>
</evidence>
<evidence type="ECO:0000313" key="4">
    <source>
        <dbReference type="EMBL" id="ETN98945.1"/>
    </source>
</evidence>
<dbReference type="Proteomes" id="UP000023152">
    <property type="component" value="Unassembled WGS sequence"/>
</dbReference>
<keyword evidence="2" id="KW-0677">Repeat</keyword>
<evidence type="ECO:0000256" key="3">
    <source>
        <dbReference type="PROSITE-ProRule" id="PRU00221"/>
    </source>
</evidence>
<gene>
    <name evidence="4" type="ORF">RFI_38542</name>
</gene>
<dbReference type="PROSITE" id="PS00678">
    <property type="entry name" value="WD_REPEATS_1"/>
    <property type="match status" value="1"/>
</dbReference>
<feature type="non-terminal residue" evidence="4">
    <location>
        <position position="1"/>
    </location>
</feature>
<evidence type="ECO:0000313" key="5">
    <source>
        <dbReference type="Proteomes" id="UP000023152"/>
    </source>
</evidence>
<dbReference type="AlphaFoldDB" id="X6LC88"/>
<reference evidence="4 5" key="1">
    <citation type="journal article" date="2013" name="Curr. Biol.">
        <title>The Genome of the Foraminiferan Reticulomyxa filosa.</title>
        <authorList>
            <person name="Glockner G."/>
            <person name="Hulsmann N."/>
            <person name="Schleicher M."/>
            <person name="Noegel A.A."/>
            <person name="Eichinger L."/>
            <person name="Gallinger C."/>
            <person name="Pawlowski J."/>
            <person name="Sierra R."/>
            <person name="Euteneuer U."/>
            <person name="Pillet L."/>
            <person name="Moustafa A."/>
            <person name="Platzer M."/>
            <person name="Groth M."/>
            <person name="Szafranski K."/>
            <person name="Schliwa M."/>
        </authorList>
    </citation>
    <scope>NUCLEOTIDE SEQUENCE [LARGE SCALE GENOMIC DNA]</scope>
</reference>
<protein>
    <submittedName>
        <fullName evidence="4">Uncharacterized protein</fullName>
    </submittedName>
</protein>
<proteinExistence type="predicted"/>
<comment type="caution">
    <text evidence="4">The sequence shown here is derived from an EMBL/GenBank/DDBJ whole genome shotgun (WGS) entry which is preliminary data.</text>
</comment>
<dbReference type="InterPro" id="IPR015943">
    <property type="entry name" value="WD40/YVTN_repeat-like_dom_sf"/>
</dbReference>
<dbReference type="PROSITE" id="PS50294">
    <property type="entry name" value="WD_REPEATS_REGION"/>
    <property type="match status" value="1"/>
</dbReference>
<dbReference type="EMBL" id="ASPP01045359">
    <property type="protein sequence ID" value="ETN98945.1"/>
    <property type="molecule type" value="Genomic_DNA"/>
</dbReference>
<dbReference type="SUPFAM" id="SSF50978">
    <property type="entry name" value="WD40 repeat-like"/>
    <property type="match status" value="1"/>
</dbReference>